<dbReference type="Gene3D" id="3.30.160.60">
    <property type="entry name" value="Classic Zinc Finger"/>
    <property type="match status" value="2"/>
</dbReference>
<name>A0A1X2GYA0_9FUNG</name>
<feature type="compositionally biased region" description="Low complexity" evidence="8">
    <location>
        <begin position="161"/>
        <end position="190"/>
    </location>
</feature>
<dbReference type="GO" id="GO:0031519">
    <property type="term" value="C:PcG protein complex"/>
    <property type="evidence" value="ECO:0007669"/>
    <property type="project" value="TreeGrafter"/>
</dbReference>
<feature type="domain" description="C2H2-type" evidence="9">
    <location>
        <begin position="274"/>
        <end position="303"/>
    </location>
</feature>
<feature type="region of interest" description="Disordered" evidence="8">
    <location>
        <begin position="1"/>
        <end position="35"/>
    </location>
</feature>
<accession>A0A1X2GYA0</accession>
<evidence type="ECO:0000256" key="8">
    <source>
        <dbReference type="SAM" id="MobiDB-lite"/>
    </source>
</evidence>
<dbReference type="Proteomes" id="UP000242146">
    <property type="component" value="Unassembled WGS sequence"/>
</dbReference>
<dbReference type="GO" id="GO:0005667">
    <property type="term" value="C:transcription regulator complex"/>
    <property type="evidence" value="ECO:0007669"/>
    <property type="project" value="TreeGrafter"/>
</dbReference>
<keyword evidence="6" id="KW-0539">Nucleus</keyword>
<comment type="subcellular location">
    <subcellularLocation>
        <location evidence="1">Nucleus</location>
    </subcellularLocation>
</comment>
<evidence type="ECO:0000313" key="10">
    <source>
        <dbReference type="EMBL" id="ORX62614.1"/>
    </source>
</evidence>
<dbReference type="FunFam" id="3.30.160.60:FF:001102">
    <property type="entry name" value="Transcription factor IIIA"/>
    <property type="match status" value="1"/>
</dbReference>
<dbReference type="PANTHER" id="PTHR14003">
    <property type="entry name" value="TRANSCRIPTIONAL REPRESSOR PROTEIN YY"/>
    <property type="match status" value="1"/>
</dbReference>
<feature type="compositionally biased region" description="Polar residues" evidence="8">
    <location>
        <begin position="132"/>
        <end position="152"/>
    </location>
</feature>
<sequence>MSEKPTLPSIQVMLNGLPDMPPTTAGGKGGLGHRRHCSDINGTRLGLENLSLSTPKPIEPGHPSSTDTSLKPFHPAHLYQYSYSHPRSARNLHSRSYSDYTHPYLTSPPPTLPSIPSGLLAPASHLQHRRAISTSTAESMMRSSSPAPTSPQRHPGYSYAHTSSSQPTPTLHTSLSSTTTTSAPHSPTLSQCPSSLDEPLYHSTDDDADDQHHAPSPLDPHTTQSTSTIDSHDDTDARASANPNRYKCFYCQKGFSRPSSLRIHTYSHTGEKPFECPEPGCSRKFSVQSNMRRHLRVHRNGRHLKLKRSPPCIKPLAAKPSWMPAL</sequence>
<keyword evidence="5" id="KW-0862">Zinc</keyword>
<evidence type="ECO:0000256" key="5">
    <source>
        <dbReference type="ARBA" id="ARBA00022833"/>
    </source>
</evidence>
<dbReference type="OrthoDB" id="6077919at2759"/>
<feature type="region of interest" description="Disordered" evidence="8">
    <location>
        <begin position="53"/>
        <end position="72"/>
    </location>
</feature>
<proteinExistence type="predicted"/>
<dbReference type="EMBL" id="MCGT01000001">
    <property type="protein sequence ID" value="ORX62614.1"/>
    <property type="molecule type" value="Genomic_DNA"/>
</dbReference>
<evidence type="ECO:0000256" key="1">
    <source>
        <dbReference type="ARBA" id="ARBA00004123"/>
    </source>
</evidence>
<dbReference type="InterPro" id="IPR013087">
    <property type="entry name" value="Znf_C2H2_type"/>
</dbReference>
<dbReference type="STRING" id="101127.A0A1X2GYA0"/>
<evidence type="ECO:0000256" key="4">
    <source>
        <dbReference type="ARBA" id="ARBA00022771"/>
    </source>
</evidence>
<keyword evidence="11" id="KW-1185">Reference proteome</keyword>
<keyword evidence="3" id="KW-0677">Repeat</keyword>
<evidence type="ECO:0000256" key="3">
    <source>
        <dbReference type="ARBA" id="ARBA00022737"/>
    </source>
</evidence>
<feature type="region of interest" description="Disordered" evidence="8">
    <location>
        <begin position="100"/>
        <end position="239"/>
    </location>
</feature>
<reference evidence="10 11" key="1">
    <citation type="submission" date="2016-07" db="EMBL/GenBank/DDBJ databases">
        <title>Pervasive Adenine N6-methylation of Active Genes in Fungi.</title>
        <authorList>
            <consortium name="DOE Joint Genome Institute"/>
            <person name="Mondo S.J."/>
            <person name="Dannebaum R.O."/>
            <person name="Kuo R.C."/>
            <person name="Labutti K."/>
            <person name="Haridas S."/>
            <person name="Kuo A."/>
            <person name="Salamov A."/>
            <person name="Ahrendt S.R."/>
            <person name="Lipzen A."/>
            <person name="Sullivan W."/>
            <person name="Andreopoulos W.B."/>
            <person name="Clum A."/>
            <person name="Lindquist E."/>
            <person name="Daum C."/>
            <person name="Ramamoorthy G.K."/>
            <person name="Gryganskyi A."/>
            <person name="Culley D."/>
            <person name="Magnuson J.K."/>
            <person name="James T.Y."/>
            <person name="O'Malley M.A."/>
            <person name="Stajich J.E."/>
            <person name="Spatafora J.W."/>
            <person name="Visel A."/>
            <person name="Grigoriev I.V."/>
        </authorList>
    </citation>
    <scope>NUCLEOTIDE SEQUENCE [LARGE SCALE GENOMIC DNA]</scope>
    <source>
        <strain evidence="10 11">NRRL 3301</strain>
    </source>
</reference>
<dbReference type="InterPro" id="IPR036236">
    <property type="entry name" value="Znf_C2H2_sf"/>
</dbReference>
<evidence type="ECO:0000313" key="11">
    <source>
        <dbReference type="Proteomes" id="UP000242146"/>
    </source>
</evidence>
<keyword evidence="2" id="KW-0479">Metal-binding</keyword>
<dbReference type="GO" id="GO:0008270">
    <property type="term" value="F:zinc ion binding"/>
    <property type="evidence" value="ECO:0007669"/>
    <property type="project" value="UniProtKB-KW"/>
</dbReference>
<evidence type="ECO:0000256" key="6">
    <source>
        <dbReference type="ARBA" id="ARBA00023242"/>
    </source>
</evidence>
<dbReference type="SUPFAM" id="SSF57667">
    <property type="entry name" value="beta-beta-alpha zinc fingers"/>
    <property type="match status" value="1"/>
</dbReference>
<gene>
    <name evidence="10" type="ORF">DM01DRAFT_1330744</name>
</gene>
<organism evidence="10 11">
    <name type="scientific">Hesseltinella vesiculosa</name>
    <dbReference type="NCBI Taxonomy" id="101127"/>
    <lineage>
        <taxon>Eukaryota</taxon>
        <taxon>Fungi</taxon>
        <taxon>Fungi incertae sedis</taxon>
        <taxon>Mucoromycota</taxon>
        <taxon>Mucoromycotina</taxon>
        <taxon>Mucoromycetes</taxon>
        <taxon>Mucorales</taxon>
        <taxon>Cunninghamellaceae</taxon>
        <taxon>Hesseltinella</taxon>
    </lineage>
</organism>
<evidence type="ECO:0000256" key="2">
    <source>
        <dbReference type="ARBA" id="ARBA00022723"/>
    </source>
</evidence>
<dbReference type="AlphaFoldDB" id="A0A1X2GYA0"/>
<dbReference type="PROSITE" id="PS00028">
    <property type="entry name" value="ZINC_FINGER_C2H2_1"/>
    <property type="match status" value="2"/>
</dbReference>
<feature type="compositionally biased region" description="Basic and acidic residues" evidence="8">
    <location>
        <begin position="199"/>
        <end position="213"/>
    </location>
</feature>
<evidence type="ECO:0000256" key="7">
    <source>
        <dbReference type="PROSITE-ProRule" id="PRU00042"/>
    </source>
</evidence>
<dbReference type="PANTHER" id="PTHR14003:SF20">
    <property type="entry name" value="FINGER DOMAIN PROTEIN, PUTATIVE (AFU_ORTHOLOGUE AFUA_4G10380)-RELATED"/>
    <property type="match status" value="1"/>
</dbReference>
<feature type="domain" description="C2H2-type" evidence="9">
    <location>
        <begin position="246"/>
        <end position="273"/>
    </location>
</feature>
<comment type="caution">
    <text evidence="10">The sequence shown here is derived from an EMBL/GenBank/DDBJ whole genome shotgun (WGS) entry which is preliminary data.</text>
</comment>
<protein>
    <recommendedName>
        <fullName evidence="9">C2H2-type domain-containing protein</fullName>
    </recommendedName>
</protein>
<keyword evidence="4 7" id="KW-0863">Zinc-finger</keyword>
<dbReference type="SMART" id="SM00355">
    <property type="entry name" value="ZnF_C2H2"/>
    <property type="match status" value="2"/>
</dbReference>
<dbReference type="GO" id="GO:0000785">
    <property type="term" value="C:chromatin"/>
    <property type="evidence" value="ECO:0007669"/>
    <property type="project" value="TreeGrafter"/>
</dbReference>
<dbReference type="PROSITE" id="PS50157">
    <property type="entry name" value="ZINC_FINGER_C2H2_2"/>
    <property type="match status" value="2"/>
</dbReference>
<evidence type="ECO:0000259" key="9">
    <source>
        <dbReference type="PROSITE" id="PS50157"/>
    </source>
</evidence>
<dbReference type="GO" id="GO:0000981">
    <property type="term" value="F:DNA-binding transcription factor activity, RNA polymerase II-specific"/>
    <property type="evidence" value="ECO:0007669"/>
    <property type="project" value="TreeGrafter"/>
</dbReference>
<dbReference type="Pfam" id="PF00096">
    <property type="entry name" value="zf-C2H2"/>
    <property type="match status" value="2"/>
</dbReference>
<dbReference type="GO" id="GO:0000978">
    <property type="term" value="F:RNA polymerase II cis-regulatory region sequence-specific DNA binding"/>
    <property type="evidence" value="ECO:0007669"/>
    <property type="project" value="TreeGrafter"/>
</dbReference>